<dbReference type="Gramene" id="OMO73144">
    <property type="protein sequence ID" value="OMO73144"/>
    <property type="gene ID" value="CCACVL1_17439"/>
</dbReference>
<dbReference type="InterPro" id="IPR057983">
    <property type="entry name" value="NAA35-like_N"/>
</dbReference>
<evidence type="ECO:0000259" key="5">
    <source>
        <dbReference type="Pfam" id="PF25789"/>
    </source>
</evidence>
<feature type="domain" description="NAA35-like TPR repeats" evidence="5">
    <location>
        <begin position="345"/>
        <end position="713"/>
    </location>
</feature>
<gene>
    <name evidence="6" type="ORF">CCACVL1_17439</name>
</gene>
<evidence type="ECO:0000313" key="7">
    <source>
        <dbReference type="Proteomes" id="UP000188268"/>
    </source>
</evidence>
<evidence type="ECO:0000259" key="4">
    <source>
        <dbReference type="Pfam" id="PF04112"/>
    </source>
</evidence>
<dbReference type="OMA" id="QMEWIVQ"/>
<comment type="subcellular location">
    <subcellularLocation>
        <location evidence="1">Cytoplasm</location>
    </subcellularLocation>
</comment>
<comment type="caution">
    <text evidence="6">The sequence shown here is derived from an EMBL/GenBank/DDBJ whole genome shotgun (WGS) entry which is preliminary data.</text>
</comment>
<dbReference type="GO" id="GO:0016740">
    <property type="term" value="F:transferase activity"/>
    <property type="evidence" value="ECO:0007669"/>
    <property type="project" value="UniProtKB-KW"/>
</dbReference>
<dbReference type="OrthoDB" id="269405at2759"/>
<evidence type="ECO:0000256" key="3">
    <source>
        <dbReference type="ARBA" id="ARBA00022490"/>
    </source>
</evidence>
<evidence type="ECO:0000256" key="1">
    <source>
        <dbReference type="ARBA" id="ARBA00004496"/>
    </source>
</evidence>
<accession>A0A1R3HSB1</accession>
<keyword evidence="6" id="KW-0808">Transferase</keyword>
<evidence type="ECO:0000313" key="6">
    <source>
        <dbReference type="EMBL" id="OMO73144.1"/>
    </source>
</evidence>
<keyword evidence="3" id="KW-0963">Cytoplasm</keyword>
<keyword evidence="7" id="KW-1185">Reference proteome</keyword>
<dbReference type="InterPro" id="IPR057982">
    <property type="entry name" value="TPR_NAA35"/>
</dbReference>
<dbReference type="Proteomes" id="UP000188268">
    <property type="component" value="Unassembled WGS sequence"/>
</dbReference>
<evidence type="ECO:0000256" key="2">
    <source>
        <dbReference type="ARBA" id="ARBA00006289"/>
    </source>
</evidence>
<name>A0A1R3HSB1_COCAP</name>
<dbReference type="GO" id="GO:0031417">
    <property type="term" value="C:NatC complex"/>
    <property type="evidence" value="ECO:0007669"/>
    <property type="project" value="InterPro"/>
</dbReference>
<dbReference type="PANTHER" id="PTHR21373:SF0">
    <property type="entry name" value="N-ALPHA-ACETYLTRANSFERASE 35, NATC AUXILIARY SUBUNIT"/>
    <property type="match status" value="1"/>
</dbReference>
<dbReference type="Pfam" id="PF25789">
    <property type="entry name" value="TPR_NAA35"/>
    <property type="match status" value="1"/>
</dbReference>
<comment type="similarity">
    <text evidence="2">Belongs to the MAK10 family.</text>
</comment>
<dbReference type="InterPro" id="IPR007244">
    <property type="entry name" value="Naa35_N"/>
</dbReference>
<protein>
    <submittedName>
        <fullName evidence="6">NatC N(Alpha)-terminal acetyltransferase, Mak10 subunit</fullName>
    </submittedName>
</protein>
<dbReference type="AlphaFoldDB" id="A0A1R3HSB1"/>
<reference evidence="6 7" key="1">
    <citation type="submission" date="2013-09" db="EMBL/GenBank/DDBJ databases">
        <title>Corchorus capsularis genome sequencing.</title>
        <authorList>
            <person name="Alam M."/>
            <person name="Haque M.S."/>
            <person name="Islam M.S."/>
            <person name="Emdad E.M."/>
            <person name="Islam M.M."/>
            <person name="Ahmed B."/>
            <person name="Halim A."/>
            <person name="Hossen Q.M.M."/>
            <person name="Hossain M.Z."/>
            <person name="Ahmed R."/>
            <person name="Khan M.M."/>
            <person name="Islam R."/>
            <person name="Rashid M.M."/>
            <person name="Khan S.A."/>
            <person name="Rahman M.S."/>
            <person name="Alam M."/>
        </authorList>
    </citation>
    <scope>NUCLEOTIDE SEQUENCE [LARGE SCALE GENOMIC DNA]</scope>
    <source>
        <strain evidence="7">cv. CVL-1</strain>
        <tissue evidence="6">Whole seedling</tissue>
    </source>
</reference>
<feature type="domain" description="NAA35-like N-terminal" evidence="4">
    <location>
        <begin position="36"/>
        <end position="175"/>
    </location>
</feature>
<organism evidence="6 7">
    <name type="scientific">Corchorus capsularis</name>
    <name type="common">Jute</name>
    <dbReference type="NCBI Taxonomy" id="210143"/>
    <lineage>
        <taxon>Eukaryota</taxon>
        <taxon>Viridiplantae</taxon>
        <taxon>Streptophyta</taxon>
        <taxon>Embryophyta</taxon>
        <taxon>Tracheophyta</taxon>
        <taxon>Spermatophyta</taxon>
        <taxon>Magnoliopsida</taxon>
        <taxon>eudicotyledons</taxon>
        <taxon>Gunneridae</taxon>
        <taxon>Pentapetalae</taxon>
        <taxon>rosids</taxon>
        <taxon>malvids</taxon>
        <taxon>Malvales</taxon>
        <taxon>Malvaceae</taxon>
        <taxon>Grewioideae</taxon>
        <taxon>Apeibeae</taxon>
        <taxon>Corchorus</taxon>
    </lineage>
</organism>
<dbReference type="PANTHER" id="PTHR21373">
    <property type="entry name" value="GLUCOSE REPRESSIBLE PROTEIN MAK10"/>
    <property type="match status" value="1"/>
</dbReference>
<proteinExistence type="inferred from homology"/>
<dbReference type="STRING" id="210143.A0A1R3HSB1"/>
<sequence>MDVHAPKLASIPASDNTVWADATPLLEAACQGLADGELIHGDNFNLFAAMSALEIMDPKMDSGIVCRYYSIDEAIENGVAPIPISLDSTVDVQCTIDIMDHLLACEAAWHTGHSLAQTVFSCIYLLRLDRTASHALLHSYCRVTRATCKAVVSVVSDARTHEEEDLFTMTYGLPLNGDGDEKCLSMLNTVEETISRQLRVCKATSSKRSSVGNLEPLQSNPNLEEGFCKALLCRLRFRKHFFHVLTCMKRPQGRGLELARKHIASCISELESILNSAEFLRSCSAESCEDDIEDKTTASGREPIGFDATLNSRLSAPTPPRAIKILSWKKAIQYFLKLLRHLDVICSYSLDPNLESLLHFVVQFQKSQPDLVSRAHLQLLLVQDGKLYGRDPIFTVITKASALPEAAKNHDIQKNEYIVQLGQLVMNLLKILCTNAAWQRRKLGKILQDWRVIYVQLELAFRNEFGEASSSSNDENICMKIFQHILVWVEEQTYWIAFRFLMLGFELELYSASEYCMVYWYLYAVLIKLAEKTHLKMAVSHDTAKRKGKKRKDSPKDLARESRIPPAVLFLQCYICLAEGLTMMLAALRNEIMVLQSPSPFNTEQEKFIQHFELLQRACIPDHVSYPSFKESTTHARFSTLAMYNYFKDAQRIAKEVKSSFSNDPDRLAELRRLEQVAEHNSVALNLICRLGALDPSLKVSFEFSHHPFFATAVGMEIRKRESSVLGVLNGYSKLEACEIVDELFKVGNGDKKRRLSEVTEASDFGSEKKRLKSSVLLKS</sequence>
<dbReference type="Pfam" id="PF04112">
    <property type="entry name" value="Mak10"/>
    <property type="match status" value="1"/>
</dbReference>
<dbReference type="EMBL" id="AWWV01011273">
    <property type="protein sequence ID" value="OMO73144.1"/>
    <property type="molecule type" value="Genomic_DNA"/>
</dbReference>